<reference evidence="5" key="2">
    <citation type="journal article" date="2023" name="IMA Fungus">
        <title>Comparative genomic study of the Penicillium genus elucidates a diverse pangenome and 15 lateral gene transfer events.</title>
        <authorList>
            <person name="Petersen C."/>
            <person name="Sorensen T."/>
            <person name="Nielsen M.R."/>
            <person name="Sondergaard T.E."/>
            <person name="Sorensen J.L."/>
            <person name="Fitzpatrick D.A."/>
            <person name="Frisvad J.C."/>
            <person name="Nielsen K.L."/>
        </authorList>
    </citation>
    <scope>NUCLEOTIDE SEQUENCE</scope>
    <source>
        <strain evidence="5">IBT 35673</strain>
    </source>
</reference>
<dbReference type="InterPro" id="IPR017907">
    <property type="entry name" value="Znf_RING_CS"/>
</dbReference>
<evidence type="ECO:0008006" key="7">
    <source>
        <dbReference type="Google" id="ProtNLM"/>
    </source>
</evidence>
<evidence type="ECO:0000313" key="6">
    <source>
        <dbReference type="Proteomes" id="UP001147695"/>
    </source>
</evidence>
<dbReference type="GO" id="GO:0008270">
    <property type="term" value="F:zinc ion binding"/>
    <property type="evidence" value="ECO:0007669"/>
    <property type="project" value="UniProtKB-KW"/>
</dbReference>
<keyword evidence="2" id="KW-0863">Zinc-finger</keyword>
<accession>A0A9W9Q7F5</accession>
<gene>
    <name evidence="5" type="ORF">N7452_008740</name>
</gene>
<evidence type="ECO:0000256" key="4">
    <source>
        <dbReference type="SAM" id="MobiDB-lite"/>
    </source>
</evidence>
<protein>
    <recommendedName>
        <fullName evidence="7">RING-type domain-containing protein</fullName>
    </recommendedName>
</protein>
<dbReference type="PANTHER" id="PTHR28042:SF1">
    <property type="entry name" value="E3 UBIQUITIN-PROTEIN LIGASE COMPLEX SLX5-SLX8 SUBUNIT SLX5"/>
    <property type="match status" value="1"/>
</dbReference>
<feature type="compositionally biased region" description="Basic and acidic residues" evidence="4">
    <location>
        <begin position="102"/>
        <end position="112"/>
    </location>
</feature>
<reference evidence="5" key="1">
    <citation type="submission" date="2022-12" db="EMBL/GenBank/DDBJ databases">
        <authorList>
            <person name="Petersen C."/>
        </authorList>
    </citation>
    <scope>NUCLEOTIDE SEQUENCE</scope>
    <source>
        <strain evidence="5">IBT 35673</strain>
    </source>
</reference>
<dbReference type="EMBL" id="JAPZBQ010000005">
    <property type="protein sequence ID" value="KAJ5328350.1"/>
    <property type="molecule type" value="Genomic_DNA"/>
</dbReference>
<dbReference type="AlphaFoldDB" id="A0A9W9Q7F5"/>
<dbReference type="InterPro" id="IPR038886">
    <property type="entry name" value="E3_SLX5/Rfp1"/>
</dbReference>
<sequence>MSDNTGVQIVAARSKRTHREMAAGSGDNSDATWYPSSHPSGSSSVHLSQPRDQTTSRYGDDHRRPVMLSPGPENVIDLTEDPESPPQSPPQRVLSASGSRLPIRDIINRDSSEQNVIDLEAEGNGAEGTSGGPDVEIIGSTVRPMPTMEPRYFDPNGFAMYHPLRRPNRPFAGLPSPWVNDNFLLRSNTRESSAGHRGRDMPSGIPGSMYGDDFVSLMNNMPAILPYNVPAFEYNSTTQSAPRSRRGAYKAPPPAPKGFARCLEDEHVPICPNCEEELGTGSGRKVEIYVAKACGHAYCGECAENRSISKSKKSSSKTKPFSKCQVEGCNKPVSSQTAMTHLFL</sequence>
<evidence type="ECO:0000256" key="2">
    <source>
        <dbReference type="ARBA" id="ARBA00022771"/>
    </source>
</evidence>
<comment type="caution">
    <text evidence="5">The sequence shown here is derived from an EMBL/GenBank/DDBJ whole genome shotgun (WGS) entry which is preliminary data.</text>
</comment>
<organism evidence="5 6">
    <name type="scientific">Penicillium brevicompactum</name>
    <dbReference type="NCBI Taxonomy" id="5074"/>
    <lineage>
        <taxon>Eukaryota</taxon>
        <taxon>Fungi</taxon>
        <taxon>Dikarya</taxon>
        <taxon>Ascomycota</taxon>
        <taxon>Pezizomycotina</taxon>
        <taxon>Eurotiomycetes</taxon>
        <taxon>Eurotiomycetidae</taxon>
        <taxon>Eurotiales</taxon>
        <taxon>Aspergillaceae</taxon>
        <taxon>Penicillium</taxon>
    </lineage>
</organism>
<dbReference type="GO" id="GO:0004842">
    <property type="term" value="F:ubiquitin-protein transferase activity"/>
    <property type="evidence" value="ECO:0007669"/>
    <property type="project" value="TreeGrafter"/>
</dbReference>
<evidence type="ECO:0000256" key="3">
    <source>
        <dbReference type="ARBA" id="ARBA00022833"/>
    </source>
</evidence>
<keyword evidence="1" id="KW-0479">Metal-binding</keyword>
<evidence type="ECO:0000313" key="5">
    <source>
        <dbReference type="EMBL" id="KAJ5328350.1"/>
    </source>
</evidence>
<dbReference type="PANTHER" id="PTHR28042">
    <property type="entry name" value="E3 UBIQUITIN-PROTEIN LIGASE COMPLEX SLX5-SLX8 SUBUNIT SLX5"/>
    <property type="match status" value="1"/>
</dbReference>
<proteinExistence type="predicted"/>
<dbReference type="PROSITE" id="PS00518">
    <property type="entry name" value="ZF_RING_1"/>
    <property type="match status" value="1"/>
</dbReference>
<feature type="compositionally biased region" description="Low complexity" evidence="4">
    <location>
        <begin position="35"/>
        <end position="48"/>
    </location>
</feature>
<dbReference type="Proteomes" id="UP001147695">
    <property type="component" value="Unassembled WGS sequence"/>
</dbReference>
<name>A0A9W9Q7F5_PENBR</name>
<dbReference type="GO" id="GO:0033768">
    <property type="term" value="C:SUMO-targeted ubiquitin ligase complex"/>
    <property type="evidence" value="ECO:0007669"/>
    <property type="project" value="TreeGrafter"/>
</dbReference>
<keyword evidence="3" id="KW-0862">Zinc</keyword>
<feature type="region of interest" description="Disordered" evidence="4">
    <location>
        <begin position="1"/>
        <end position="112"/>
    </location>
</feature>
<evidence type="ECO:0000256" key="1">
    <source>
        <dbReference type="ARBA" id="ARBA00022723"/>
    </source>
</evidence>